<gene>
    <name evidence="1" type="ORF">MS2017_2111</name>
</gene>
<evidence type="ECO:0000313" key="1">
    <source>
        <dbReference type="EMBL" id="AYQ57764.1"/>
    </source>
</evidence>
<protein>
    <submittedName>
        <fullName evidence="1">Uncharacterized protein</fullName>
    </submittedName>
</protein>
<dbReference type="EMBL" id="CP024634">
    <property type="protein sequence ID" value="AYQ57764.1"/>
    <property type="molecule type" value="Genomic_DNA"/>
</dbReference>
<reference evidence="1 2" key="1">
    <citation type="submission" date="2017-11" db="EMBL/GenBank/DDBJ databases">
        <title>Genome sequence of the bacterial symbiont EPR9N from a vent mussel Bathymodiolus thermophilus.</title>
        <authorList>
            <person name="Won Y.-J."/>
        </authorList>
    </citation>
    <scope>NUCLEOTIDE SEQUENCE [LARGE SCALE GENOMIC DNA]</scope>
    <source>
        <strain evidence="1 2">EPR9N</strain>
    </source>
</reference>
<dbReference type="Proteomes" id="UP000278334">
    <property type="component" value="Chromosome"/>
</dbReference>
<dbReference type="AlphaFoldDB" id="A0A3G3IQ81"/>
<sequence>MITNQRKNKSTTAIVHAFNITFIHLKEQTIKTLNCPVPIGQSDFLLETIMPTRFSAFLISIFGLGWT</sequence>
<proteinExistence type="predicted"/>
<organism evidence="1 2">
    <name type="scientific">Bathymodiolus thermophilus thioautotrophic gill symbiont</name>
    <dbReference type="NCBI Taxonomy" id="2360"/>
    <lineage>
        <taxon>Bacteria</taxon>
        <taxon>Pseudomonadati</taxon>
        <taxon>Pseudomonadota</taxon>
        <taxon>Gammaproteobacteria</taxon>
        <taxon>sulfur-oxidizing symbionts</taxon>
    </lineage>
</organism>
<name>A0A3G3IQ81_9GAMM</name>
<evidence type="ECO:0000313" key="2">
    <source>
        <dbReference type="Proteomes" id="UP000278334"/>
    </source>
</evidence>
<accession>A0A3G3IQ81</accession>
<dbReference type="KEGG" id="bthg:MS2017_2111"/>